<dbReference type="RefSeq" id="WP_284074945.1">
    <property type="nucleotide sequence ID" value="NZ_JAQTJH010000012.1"/>
</dbReference>
<dbReference type="InterPro" id="IPR036583">
    <property type="entry name" value="23S_rRNA_IVS_sf"/>
</dbReference>
<reference evidence="2" key="2">
    <citation type="submission" date="2023-02" db="EMBL/GenBank/DDBJ databases">
        <authorList>
            <person name="Concha-Toloza M."/>
            <person name="Lopez-Cantillo M."/>
            <person name="Molina-Mora J."/>
            <person name="Collado L."/>
        </authorList>
    </citation>
    <scope>NUCLEOTIDE SEQUENCE</scope>
    <source>
        <strain evidence="2">FR1p273A</strain>
    </source>
</reference>
<reference evidence="2" key="1">
    <citation type="journal article" date="2023" name="Antibiotics">
        <title>Genomic Characterization of Antibiotic-Resistant Campylobacterales Isolated from Chilean Poultry Meat.</title>
        <authorList>
            <person name="Concha-Toloza M."/>
            <person name="Lopez-Cantillo M."/>
            <person name="Molina-Mora J.A."/>
            <person name="Collado L."/>
        </authorList>
    </citation>
    <scope>NUCLEOTIDE SEQUENCE</scope>
    <source>
        <strain evidence="2">FR1p273A</strain>
    </source>
</reference>
<evidence type="ECO:0000259" key="1">
    <source>
        <dbReference type="Pfam" id="PF22296"/>
    </source>
</evidence>
<comment type="caution">
    <text evidence="2">The sequence shown here is derived from an EMBL/GenBank/DDBJ whole genome shotgun (WGS) entry which is preliminary data.</text>
</comment>
<organism evidence="2 3">
    <name type="scientific">Aliarcobacter butzleri</name>
    <dbReference type="NCBI Taxonomy" id="28197"/>
    <lineage>
        <taxon>Bacteria</taxon>
        <taxon>Pseudomonadati</taxon>
        <taxon>Campylobacterota</taxon>
        <taxon>Epsilonproteobacteria</taxon>
        <taxon>Campylobacterales</taxon>
        <taxon>Arcobacteraceae</taxon>
        <taxon>Aliarcobacter</taxon>
    </lineage>
</organism>
<dbReference type="Pfam" id="PF22296">
    <property type="entry name" value="bAvd"/>
    <property type="match status" value="1"/>
</dbReference>
<dbReference type="NCBIfam" id="NF033474">
    <property type="entry name" value="DivGenRetAVD"/>
    <property type="match status" value="1"/>
</dbReference>
<gene>
    <name evidence="2" type="primary">avd</name>
    <name evidence="2" type="ORF">PT520_09645</name>
</gene>
<dbReference type="CDD" id="cd16376">
    <property type="entry name" value="Avd_like"/>
    <property type="match status" value="1"/>
</dbReference>
<dbReference type="Proteomes" id="UP001237843">
    <property type="component" value="Unassembled WGS sequence"/>
</dbReference>
<dbReference type="InterPro" id="IPR055360">
    <property type="entry name" value="bAvd"/>
</dbReference>
<proteinExistence type="predicted"/>
<evidence type="ECO:0000313" key="3">
    <source>
        <dbReference type="Proteomes" id="UP001237843"/>
    </source>
</evidence>
<sequence length="111" mass="13032">MNSGKKLIIIEKYEDFANYVYLVLQNIPRKHGVLKEKIIQLIFEQVELFYKAVKSDSKSRLYEADANLASIRFYLRFLANENRKLISQKQHQTASIKLAEVGKILNSWIKK</sequence>
<dbReference type="EMBL" id="JAQTJH010000012">
    <property type="protein sequence ID" value="MDK2062779.1"/>
    <property type="molecule type" value="Genomic_DNA"/>
</dbReference>
<name>A0AAW6VR98_9BACT</name>
<dbReference type="AlphaFoldDB" id="A0AAW6VR98"/>
<dbReference type="Gene3D" id="1.20.1440.60">
    <property type="entry name" value="23S rRNA-intervening sequence"/>
    <property type="match status" value="1"/>
</dbReference>
<accession>A0AAW6VR98</accession>
<protein>
    <submittedName>
        <fullName evidence="2">Diversity-generating retroelement protein Avd</fullName>
    </submittedName>
</protein>
<feature type="domain" description="bAvd-like" evidence="1">
    <location>
        <begin position="7"/>
        <end position="111"/>
    </location>
</feature>
<evidence type="ECO:0000313" key="2">
    <source>
        <dbReference type="EMBL" id="MDK2062779.1"/>
    </source>
</evidence>